<evidence type="ECO:0000313" key="8">
    <source>
        <dbReference type="EMBL" id="CAD9416677.1"/>
    </source>
</evidence>
<reference evidence="8" key="1">
    <citation type="submission" date="2021-01" db="EMBL/GenBank/DDBJ databases">
        <authorList>
            <person name="Corre E."/>
            <person name="Pelletier E."/>
            <person name="Niang G."/>
            <person name="Scheremetjew M."/>
            <person name="Finn R."/>
            <person name="Kale V."/>
            <person name="Holt S."/>
            <person name="Cochrane G."/>
            <person name="Meng A."/>
            <person name="Brown T."/>
            <person name="Cohen L."/>
        </authorList>
    </citation>
    <scope>NUCLEOTIDE SEQUENCE</scope>
    <source>
        <strain evidence="8">UTEX LB 985</strain>
    </source>
</reference>
<keyword evidence="2" id="KW-0813">Transport</keyword>
<name>A0A7S2C623_9EUKA</name>
<dbReference type="EMBL" id="HBGU01012006">
    <property type="protein sequence ID" value="CAD9416677.1"/>
    <property type="molecule type" value="Transcribed_RNA"/>
</dbReference>
<dbReference type="Gene3D" id="1.20.1250.20">
    <property type="entry name" value="MFS general substrate transporter like domains"/>
    <property type="match status" value="1"/>
</dbReference>
<feature type="transmembrane region" description="Helical" evidence="7">
    <location>
        <begin position="204"/>
        <end position="227"/>
    </location>
</feature>
<dbReference type="PANTHER" id="PTHR23506:SF26">
    <property type="entry name" value="MFS-TYPE TRANSPORTER SLC18B1"/>
    <property type="match status" value="1"/>
</dbReference>
<feature type="transmembrane region" description="Helical" evidence="7">
    <location>
        <begin position="320"/>
        <end position="339"/>
    </location>
</feature>
<accession>A0A7S2C623</accession>
<dbReference type="Pfam" id="PF07690">
    <property type="entry name" value="MFS_1"/>
    <property type="match status" value="1"/>
</dbReference>
<feature type="transmembrane region" description="Helical" evidence="7">
    <location>
        <begin position="6"/>
        <end position="25"/>
    </location>
</feature>
<evidence type="ECO:0000256" key="6">
    <source>
        <dbReference type="SAM" id="MobiDB-lite"/>
    </source>
</evidence>
<feature type="transmembrane region" description="Helical" evidence="7">
    <location>
        <begin position="391"/>
        <end position="409"/>
    </location>
</feature>
<dbReference type="SUPFAM" id="SSF103473">
    <property type="entry name" value="MFS general substrate transporter"/>
    <property type="match status" value="1"/>
</dbReference>
<organism evidence="8">
    <name type="scientific">Haptolina brevifila</name>
    <dbReference type="NCBI Taxonomy" id="156173"/>
    <lineage>
        <taxon>Eukaryota</taxon>
        <taxon>Haptista</taxon>
        <taxon>Haptophyta</taxon>
        <taxon>Prymnesiophyceae</taxon>
        <taxon>Prymnesiales</taxon>
        <taxon>Prymnesiaceae</taxon>
        <taxon>Haptolina</taxon>
    </lineage>
</organism>
<dbReference type="AlphaFoldDB" id="A0A7S2C623"/>
<dbReference type="PANTHER" id="PTHR23506">
    <property type="entry name" value="GH10249P"/>
    <property type="match status" value="1"/>
</dbReference>
<feature type="transmembrane region" description="Helical" evidence="7">
    <location>
        <begin position="453"/>
        <end position="475"/>
    </location>
</feature>
<gene>
    <name evidence="8" type="ORF">CBRE1094_LOCUS6594</name>
</gene>
<dbReference type="InterPro" id="IPR011701">
    <property type="entry name" value="MFS"/>
</dbReference>
<evidence type="ECO:0000256" key="5">
    <source>
        <dbReference type="ARBA" id="ARBA00023136"/>
    </source>
</evidence>
<keyword evidence="3 7" id="KW-0812">Transmembrane</keyword>
<feature type="compositionally biased region" description="Acidic residues" evidence="6">
    <location>
        <begin position="485"/>
        <end position="495"/>
    </location>
</feature>
<dbReference type="GO" id="GO:0022857">
    <property type="term" value="F:transmembrane transporter activity"/>
    <property type="evidence" value="ECO:0007669"/>
    <property type="project" value="InterPro"/>
</dbReference>
<feature type="transmembrane region" description="Helical" evidence="7">
    <location>
        <begin position="139"/>
        <end position="157"/>
    </location>
</feature>
<feature type="transmembrane region" description="Helical" evidence="7">
    <location>
        <begin position="163"/>
        <end position="183"/>
    </location>
</feature>
<feature type="transmembrane region" description="Helical" evidence="7">
    <location>
        <begin position="233"/>
        <end position="254"/>
    </location>
</feature>
<evidence type="ECO:0000256" key="1">
    <source>
        <dbReference type="ARBA" id="ARBA00004141"/>
    </source>
</evidence>
<keyword evidence="5 7" id="KW-0472">Membrane</keyword>
<feature type="transmembrane region" description="Helical" evidence="7">
    <location>
        <begin position="73"/>
        <end position="95"/>
    </location>
</feature>
<feature type="transmembrane region" description="Helical" evidence="7">
    <location>
        <begin position="107"/>
        <end position="127"/>
    </location>
</feature>
<dbReference type="GO" id="GO:0016020">
    <property type="term" value="C:membrane"/>
    <property type="evidence" value="ECO:0007669"/>
    <property type="project" value="UniProtKB-SubCell"/>
</dbReference>
<evidence type="ECO:0000256" key="7">
    <source>
        <dbReference type="SAM" id="Phobius"/>
    </source>
</evidence>
<feature type="transmembrane region" description="Helical" evidence="7">
    <location>
        <begin position="351"/>
        <end position="371"/>
    </location>
</feature>
<evidence type="ECO:0000256" key="3">
    <source>
        <dbReference type="ARBA" id="ARBA00022692"/>
    </source>
</evidence>
<keyword evidence="4 7" id="KW-1133">Transmembrane helix</keyword>
<dbReference type="InterPro" id="IPR050930">
    <property type="entry name" value="MFS_Vesicular_Transporter"/>
</dbReference>
<evidence type="ECO:0000256" key="2">
    <source>
        <dbReference type="ARBA" id="ARBA00022448"/>
    </source>
</evidence>
<comment type="subcellular location">
    <subcellularLocation>
        <location evidence="1">Membrane</location>
        <topology evidence="1">Multi-pass membrane protein</topology>
    </subcellularLocation>
</comment>
<feature type="transmembrane region" description="Helical" evidence="7">
    <location>
        <begin position="421"/>
        <end position="441"/>
    </location>
</feature>
<sequence length="515" mass="54524">MSHLPLVVLLCVLAGFLVLEAFVCFDATEKKKFAATTSTSEAAHATSETAVKSAVGATYDEMESVAFASKMPLLWMIAFMCLAADAGYNIIVPYLPSLVIHAGATEVGAGFIIACYPFGLVVGALLAPYLLRIVPAVDVIRISGALMGVASACFGLTTHIDHATVAVYIMCLCRVVLGTCIAANETSAQAMVFRMVKASQITRANAVLMSIRFVGQLGSPALGALLYEAGGASAPMLFSSAVFLALYVVFAFWMMPRLKGTALLPKPIPDQPGVFQIWSVPPAWLVIAYVCLLTTSEFAMEPLYNPVLKASPYNLGYTEIGAWTLIAPCSGILAAILLMDAYKKIGIPATLYAAVVVMVVGLIFLGPSKVLSSILPPSLGLLAGAQVLQGAGYMVGLMMTPIMMLDVLWHERKLTKKQVAGSMAATNLVTSGIAGTLAPILSSAVYQATDSDFEWATTSVLILEAVCVPPVIFFLSRRLHPGFAEDEEQSEDGSDQENTNDTVSPERGVAIVNSI</sequence>
<feature type="transmembrane region" description="Helical" evidence="7">
    <location>
        <begin position="275"/>
        <end position="300"/>
    </location>
</feature>
<protein>
    <recommendedName>
        <fullName evidence="9">Major facilitator superfamily (MFS) profile domain-containing protein</fullName>
    </recommendedName>
</protein>
<feature type="region of interest" description="Disordered" evidence="6">
    <location>
        <begin position="485"/>
        <end position="515"/>
    </location>
</feature>
<proteinExistence type="predicted"/>
<evidence type="ECO:0008006" key="9">
    <source>
        <dbReference type="Google" id="ProtNLM"/>
    </source>
</evidence>
<dbReference type="InterPro" id="IPR036259">
    <property type="entry name" value="MFS_trans_sf"/>
</dbReference>
<evidence type="ECO:0000256" key="4">
    <source>
        <dbReference type="ARBA" id="ARBA00022989"/>
    </source>
</evidence>